<dbReference type="CDD" id="cd19941">
    <property type="entry name" value="TIL"/>
    <property type="match status" value="1"/>
</dbReference>
<dbReference type="EMBL" id="BGPR01032778">
    <property type="protein sequence ID" value="GBO06458.1"/>
    <property type="molecule type" value="Genomic_DNA"/>
</dbReference>
<dbReference type="InterPro" id="IPR002919">
    <property type="entry name" value="TIL_dom"/>
</dbReference>
<organism evidence="2 4">
    <name type="scientific">Araneus ventricosus</name>
    <name type="common">Orbweaver spider</name>
    <name type="synonym">Epeira ventricosa</name>
    <dbReference type="NCBI Taxonomy" id="182803"/>
    <lineage>
        <taxon>Eukaryota</taxon>
        <taxon>Metazoa</taxon>
        <taxon>Ecdysozoa</taxon>
        <taxon>Arthropoda</taxon>
        <taxon>Chelicerata</taxon>
        <taxon>Arachnida</taxon>
        <taxon>Araneae</taxon>
        <taxon>Araneomorphae</taxon>
        <taxon>Entelegynae</taxon>
        <taxon>Araneoidea</taxon>
        <taxon>Araneidae</taxon>
        <taxon>Araneus</taxon>
    </lineage>
</organism>
<protein>
    <recommendedName>
        <fullName evidence="1">TIL domain-containing protein</fullName>
    </recommendedName>
</protein>
<dbReference type="EMBL" id="BGPR01032772">
    <property type="protein sequence ID" value="GBO06448.1"/>
    <property type="molecule type" value="Genomic_DNA"/>
</dbReference>
<reference evidence="2 4" key="1">
    <citation type="journal article" date="2019" name="Sci. Rep.">
        <title>Orb-weaving spider Araneus ventricosus genome elucidates the spidroin gene catalogue.</title>
        <authorList>
            <person name="Kono N."/>
            <person name="Nakamura H."/>
            <person name="Ohtoshi R."/>
            <person name="Moran D.A.P."/>
            <person name="Shinohara A."/>
            <person name="Yoshida Y."/>
            <person name="Fujiwara M."/>
            <person name="Mori M."/>
            <person name="Tomita M."/>
            <person name="Arakawa K."/>
        </authorList>
    </citation>
    <scope>NUCLEOTIDE SEQUENCE [LARGE SCALE GENOMIC DNA]</scope>
</reference>
<comment type="caution">
    <text evidence="2">The sequence shown here is derived from an EMBL/GenBank/DDBJ whole genome shotgun (WGS) entry which is preliminary data.</text>
</comment>
<gene>
    <name evidence="2" type="ORF">AVEN_115817_1</name>
    <name evidence="3" type="ORF">AVEN_132294_1</name>
</gene>
<accession>A0A4Y2U0P0</accession>
<keyword evidence="4" id="KW-1185">Reference proteome</keyword>
<name>A0A4Y2U0P0_ARAVE</name>
<evidence type="ECO:0000313" key="3">
    <source>
        <dbReference type="EMBL" id="GBO06458.1"/>
    </source>
</evidence>
<evidence type="ECO:0000259" key="1">
    <source>
        <dbReference type="Pfam" id="PF01826"/>
    </source>
</evidence>
<evidence type="ECO:0000313" key="4">
    <source>
        <dbReference type="Proteomes" id="UP000499080"/>
    </source>
</evidence>
<evidence type="ECO:0000313" key="2">
    <source>
        <dbReference type="EMBL" id="GBO06448.1"/>
    </source>
</evidence>
<dbReference type="Proteomes" id="UP000499080">
    <property type="component" value="Unassembled WGS sequence"/>
</dbReference>
<dbReference type="Pfam" id="PF01826">
    <property type="entry name" value="TIL"/>
    <property type="match status" value="1"/>
</dbReference>
<dbReference type="Gene3D" id="2.10.25.10">
    <property type="entry name" value="Laminin"/>
    <property type="match status" value="1"/>
</dbReference>
<feature type="domain" description="TIL" evidence="1">
    <location>
        <begin position="41"/>
        <end position="96"/>
    </location>
</feature>
<dbReference type="AlphaFoldDB" id="A0A4Y2U0P0"/>
<sequence length="97" mass="10783">MIRSPKTPICDLQKRAITGPCAKPSPMRFFVISCNKRVVHQNQHCNECASACPKNCHNFKNPPEASIAMCVPRCDYDKGFIFVGGKSGQCLLLHMCL</sequence>
<proteinExistence type="predicted"/>